<feature type="transmembrane region" description="Helical" evidence="2">
    <location>
        <begin position="187"/>
        <end position="211"/>
    </location>
</feature>
<reference evidence="3 4" key="1">
    <citation type="submission" date="2013-06" db="EMBL/GenBank/DDBJ databases">
        <title>The draft sequence of the Mycobacterium elephantis genome.</title>
        <authorList>
            <person name="Pettersson F.B."/>
            <person name="Das S."/>
            <person name="Dasgupta S."/>
            <person name="Bhattacharya A."/>
            <person name="Kirsebom L.A."/>
        </authorList>
    </citation>
    <scope>NUCLEOTIDE SEQUENCE [LARGE SCALE GENOMIC DNA]</scope>
    <source>
        <strain evidence="3 4">DSM 44368</strain>
    </source>
</reference>
<feature type="transmembrane region" description="Helical" evidence="2">
    <location>
        <begin position="30"/>
        <end position="47"/>
    </location>
</feature>
<protein>
    <recommendedName>
        <fullName evidence="5">Polysaccharide biosynthesis protein C-terminal domain-containing protein</fullName>
    </recommendedName>
</protein>
<evidence type="ECO:0008006" key="5">
    <source>
        <dbReference type="Google" id="ProtNLM"/>
    </source>
</evidence>
<proteinExistence type="predicted"/>
<feature type="transmembrane region" description="Helical" evidence="2">
    <location>
        <begin position="345"/>
        <end position="368"/>
    </location>
</feature>
<feature type="region of interest" description="Disordered" evidence="1">
    <location>
        <begin position="372"/>
        <end position="395"/>
    </location>
</feature>
<evidence type="ECO:0000313" key="3">
    <source>
        <dbReference type="EMBL" id="RWA19330.1"/>
    </source>
</evidence>
<feature type="transmembrane region" description="Helical" evidence="2">
    <location>
        <begin position="155"/>
        <end position="175"/>
    </location>
</feature>
<evidence type="ECO:0000256" key="1">
    <source>
        <dbReference type="SAM" id="MobiDB-lite"/>
    </source>
</evidence>
<dbReference type="AlphaFoldDB" id="A0A439DSM1"/>
<sequence length="395" mass="41506">MVSMLYVYGGRGTGLVWTVALIHQLGISDYGLYSLGFALMSVLGQTLSNPYVVRAVREPEEDFVRERAGRYLLGLALMVLGQVFLPLNYVAWFGITVSGGELIVGAYKARAMRQGDPHVTSRIDTSRQVGSVVAGCAYLFGASLVGLHPTLLGASIAYCVPYVVIAVLAVGTARGHRPQLPGPPRTILVLAGEMLGTSAFLAGDVLLLGWLTDTTVVGYYNLTWVVASAICYVGQAFGTTYAQSLRDSGGDLSTGPPLKYTVAIGAGGGLLVLIAGIVLLFSPAPNQLAVAMIIMSAYCAFRTVIMVFQFVLYAQRRDVVRMTAVIGLVPVKFGLLAVLAPLGAVGAAITTSVSDSVLLVIFVVAIYGKGRHGRRPAKDESDVSAVERPGDGAGG</sequence>
<keyword evidence="2" id="KW-0812">Transmembrane</keyword>
<accession>A0A439DSM1</accession>
<comment type="caution">
    <text evidence="3">The sequence shown here is derived from an EMBL/GenBank/DDBJ whole genome shotgun (WGS) entry which is preliminary data.</text>
</comment>
<feature type="transmembrane region" description="Helical" evidence="2">
    <location>
        <begin position="319"/>
        <end position="339"/>
    </location>
</feature>
<gene>
    <name evidence="3" type="ORF">MELE44368_21270</name>
</gene>
<feature type="transmembrane region" description="Helical" evidence="2">
    <location>
        <begin position="68"/>
        <end position="85"/>
    </location>
</feature>
<organism evidence="3 4">
    <name type="scientific">Mycolicibacterium elephantis DSM 44368</name>
    <dbReference type="NCBI Taxonomy" id="1335622"/>
    <lineage>
        <taxon>Bacteria</taxon>
        <taxon>Bacillati</taxon>
        <taxon>Actinomycetota</taxon>
        <taxon>Actinomycetes</taxon>
        <taxon>Mycobacteriales</taxon>
        <taxon>Mycobacteriaceae</taxon>
        <taxon>Mycolicibacterium</taxon>
    </lineage>
</organism>
<evidence type="ECO:0000256" key="2">
    <source>
        <dbReference type="SAM" id="Phobius"/>
    </source>
</evidence>
<keyword evidence="2" id="KW-0472">Membrane</keyword>
<dbReference type="EMBL" id="ATDN01000019">
    <property type="protein sequence ID" value="RWA19330.1"/>
    <property type="molecule type" value="Genomic_DNA"/>
</dbReference>
<keyword evidence="2" id="KW-1133">Transmembrane helix</keyword>
<keyword evidence="4" id="KW-1185">Reference proteome</keyword>
<feature type="transmembrane region" description="Helical" evidence="2">
    <location>
        <begin position="258"/>
        <end position="282"/>
    </location>
</feature>
<name>A0A439DSM1_9MYCO</name>
<dbReference type="Proteomes" id="UP000287177">
    <property type="component" value="Unassembled WGS sequence"/>
</dbReference>
<evidence type="ECO:0000313" key="4">
    <source>
        <dbReference type="Proteomes" id="UP000287177"/>
    </source>
</evidence>
<feature type="transmembrane region" description="Helical" evidence="2">
    <location>
        <begin position="288"/>
        <end position="312"/>
    </location>
</feature>
<feature type="transmembrane region" description="Helical" evidence="2">
    <location>
        <begin position="217"/>
        <end position="237"/>
    </location>
</feature>